<feature type="transmembrane region" description="Helical" evidence="5">
    <location>
        <begin position="359"/>
        <end position="378"/>
    </location>
</feature>
<evidence type="ECO:0000256" key="4">
    <source>
        <dbReference type="ARBA" id="ARBA00023136"/>
    </source>
</evidence>
<evidence type="ECO:0000313" key="7">
    <source>
        <dbReference type="EMBL" id="EGF89835.1"/>
    </source>
</evidence>
<evidence type="ECO:0000256" key="5">
    <source>
        <dbReference type="SAM" id="Phobius"/>
    </source>
</evidence>
<keyword evidence="2 5" id="KW-0812">Transmembrane</keyword>
<reference evidence="8" key="1">
    <citation type="submission" date="2011-03" db="EMBL/GenBank/DDBJ databases">
        <title>Draft genome sequence of Brevundimonas diminuta.</title>
        <authorList>
            <person name="Brown P.J.B."/>
            <person name="Buechlein A."/>
            <person name="Hemmerich C."/>
            <person name="Brun Y.V."/>
        </authorList>
    </citation>
    <scope>NUCLEOTIDE SEQUENCE [LARGE SCALE GENOMIC DNA]</scope>
    <source>
        <strain evidence="8">C19</strain>
    </source>
</reference>
<dbReference type="STRING" id="715226.ABI_42580"/>
<evidence type="ECO:0000256" key="2">
    <source>
        <dbReference type="ARBA" id="ARBA00022692"/>
    </source>
</evidence>
<name>F4QSW5_9CAUL</name>
<dbReference type="GO" id="GO:0016020">
    <property type="term" value="C:membrane"/>
    <property type="evidence" value="ECO:0007669"/>
    <property type="project" value="UniProtKB-SubCell"/>
</dbReference>
<dbReference type="AlphaFoldDB" id="F4QSW5"/>
<comment type="subcellular location">
    <subcellularLocation>
        <location evidence="1">Membrane</location>
        <topology evidence="1">Multi-pass membrane protein</topology>
    </subcellularLocation>
</comment>
<dbReference type="Proteomes" id="UP000006512">
    <property type="component" value="Unassembled WGS sequence"/>
</dbReference>
<proteinExistence type="predicted"/>
<dbReference type="Pfam" id="PF12698">
    <property type="entry name" value="ABC2_membrane_3"/>
    <property type="match status" value="1"/>
</dbReference>
<keyword evidence="8" id="KW-1185">Reference proteome</keyword>
<dbReference type="HOGENOM" id="CLU_046841_0_0_5"/>
<dbReference type="eggNOG" id="COG1668">
    <property type="taxonomic scope" value="Bacteria"/>
</dbReference>
<evidence type="ECO:0000259" key="6">
    <source>
        <dbReference type="Pfam" id="PF12698"/>
    </source>
</evidence>
<accession>F4QSW5</accession>
<organism evidence="7 8">
    <name type="scientific">Asticcacaulis biprosthecium C19</name>
    <dbReference type="NCBI Taxonomy" id="715226"/>
    <lineage>
        <taxon>Bacteria</taxon>
        <taxon>Pseudomonadati</taxon>
        <taxon>Pseudomonadota</taxon>
        <taxon>Alphaproteobacteria</taxon>
        <taxon>Caulobacterales</taxon>
        <taxon>Caulobacteraceae</taxon>
        <taxon>Asticcacaulis</taxon>
    </lineage>
</organism>
<feature type="transmembrane region" description="Helical" evidence="5">
    <location>
        <begin position="316"/>
        <end position="339"/>
    </location>
</feature>
<feature type="transmembrane region" description="Helical" evidence="5">
    <location>
        <begin position="270"/>
        <end position="295"/>
    </location>
</feature>
<sequence length="461" mass="49261">MRKTLLIARREYLAFVRTVGFWLSIVTAPLIFTLIIAVPMLIRTSAPVEVMNVAILDLTGANVEQPLRQLIERVAAPAQAQGPDAALQDAANAAFDKERIKLVPLPQGLDASMTVAAAEARIPDVLATPVSPATTIVVVSDDGEKLHFRIWSTPDQRKHLEDKLYWDLHGLQYMKVAGQKGVDPKVAEDMRASRAEIVSLTPSDGAPGAKADFLAAGLRDHGPRVVGIALGFVTWFTIFSSSMILLGGVIEEKASKVLEVLLASASTESLLIGKVLGVAAVLSTVGLIWGSAIFVMISQGASFMPPDLAQTLREGLAGIFTPAYVVLLLSYFVGGYLMFGVTFAAIGAFCETQKDAQAIMGPLMIVLMVPMLCMQAAIGAPNAPIIQWLSWVPIFTPFLMPLRLSEPLPVWEIAMTLGGMAIAAFAMIALGRRAFKQGALTGGKLTWGTIANIATRKANDA</sequence>
<dbReference type="EMBL" id="GL883080">
    <property type="protein sequence ID" value="EGF89835.1"/>
    <property type="molecule type" value="Genomic_DNA"/>
</dbReference>
<feature type="transmembrane region" description="Helical" evidence="5">
    <location>
        <begin position="20"/>
        <end position="42"/>
    </location>
</feature>
<feature type="domain" description="ABC-2 type transporter transmembrane" evidence="6">
    <location>
        <begin position="225"/>
        <end position="431"/>
    </location>
</feature>
<evidence type="ECO:0000313" key="8">
    <source>
        <dbReference type="Proteomes" id="UP000006512"/>
    </source>
</evidence>
<feature type="transmembrane region" description="Helical" evidence="5">
    <location>
        <begin position="225"/>
        <end position="250"/>
    </location>
</feature>
<evidence type="ECO:0000256" key="1">
    <source>
        <dbReference type="ARBA" id="ARBA00004141"/>
    </source>
</evidence>
<dbReference type="OrthoDB" id="7539112at2"/>
<feature type="transmembrane region" description="Helical" evidence="5">
    <location>
        <begin position="410"/>
        <end position="430"/>
    </location>
</feature>
<protein>
    <submittedName>
        <fullName evidence="7">ABC-type Na+ efflux pump permease component-like protein</fullName>
    </submittedName>
</protein>
<evidence type="ECO:0000256" key="3">
    <source>
        <dbReference type="ARBA" id="ARBA00022989"/>
    </source>
</evidence>
<keyword evidence="3 5" id="KW-1133">Transmembrane helix</keyword>
<dbReference type="RefSeq" id="WP_006275031.1">
    <property type="nucleotide sequence ID" value="NZ_GL883080.1"/>
</dbReference>
<gene>
    <name evidence="7" type="ORF">ABI_42580</name>
</gene>
<keyword evidence="4 5" id="KW-0472">Membrane</keyword>
<dbReference type="InterPro" id="IPR013525">
    <property type="entry name" value="ABC2_TM"/>
</dbReference>
<dbReference type="GO" id="GO:0140359">
    <property type="term" value="F:ABC-type transporter activity"/>
    <property type="evidence" value="ECO:0007669"/>
    <property type="project" value="InterPro"/>
</dbReference>